<keyword evidence="1" id="KW-1133">Transmembrane helix</keyword>
<evidence type="ECO:0000313" key="3">
    <source>
        <dbReference type="RefSeq" id="XP_034257057.1"/>
    </source>
</evidence>
<proteinExistence type="predicted"/>
<keyword evidence="1" id="KW-0472">Membrane</keyword>
<dbReference type="OrthoDB" id="10657798at2759"/>
<dbReference type="KEGG" id="tpal:117654498"/>
<name>A0A6P9AFC6_THRPL</name>
<dbReference type="InParanoid" id="A0A6P9AFC6"/>
<dbReference type="RefSeq" id="XP_034257057.1">
    <property type="nucleotide sequence ID" value="XM_034401166.1"/>
</dbReference>
<evidence type="ECO:0000256" key="1">
    <source>
        <dbReference type="SAM" id="Phobius"/>
    </source>
</evidence>
<dbReference type="GeneID" id="117654498"/>
<gene>
    <name evidence="3" type="primary">LOC117654498</name>
</gene>
<accession>A0A6P9AFC6</accession>
<keyword evidence="2" id="KW-1185">Reference proteome</keyword>
<evidence type="ECO:0000313" key="2">
    <source>
        <dbReference type="Proteomes" id="UP000515158"/>
    </source>
</evidence>
<feature type="transmembrane region" description="Helical" evidence="1">
    <location>
        <begin position="114"/>
        <end position="136"/>
    </location>
</feature>
<keyword evidence="1" id="KW-0812">Transmembrane</keyword>
<dbReference type="AlphaFoldDB" id="A0A6P9AFC6"/>
<dbReference type="Proteomes" id="UP000515158">
    <property type="component" value="Unplaced"/>
</dbReference>
<reference evidence="3" key="1">
    <citation type="submission" date="2025-08" db="UniProtKB">
        <authorList>
            <consortium name="RefSeq"/>
        </authorList>
    </citation>
    <scope>IDENTIFICATION</scope>
    <source>
        <tissue evidence="3">Total insect</tissue>
    </source>
</reference>
<sequence length="339" mass="35350">MILKSGSSLFLAPLGNAHQVGQASGETTVQNHGVLAALAGESDPRKHPGFDVTDIALTPGCEHPGRPALSLAPVGSPARPGPVRQRAGTPGESLTVGVGGHAVSPPNPVPEMNVAVLVLCALCVSALAAGAGAAAVGPAEEAVRKTTDVAKVHEARDEPRDEAAPKTLDLSSRVVDGVLSLLGVEAPGAALAELDDEGQTKEGGPGQRGIHKKKFLKYQLWHAFTWWAWVVAVIVIKFKVALLLIWGHLSYFIMALVRMLLREVPLWVQLKRDNGYAPPPVYGPQYGTAQYGNQYGAQYASSSYGPYKRRAGSAGAATGAAEATPAAGSDLAYGAHARR</sequence>
<organism evidence="3">
    <name type="scientific">Thrips palmi</name>
    <name type="common">Melon thrips</name>
    <dbReference type="NCBI Taxonomy" id="161013"/>
    <lineage>
        <taxon>Eukaryota</taxon>
        <taxon>Metazoa</taxon>
        <taxon>Ecdysozoa</taxon>
        <taxon>Arthropoda</taxon>
        <taxon>Hexapoda</taxon>
        <taxon>Insecta</taxon>
        <taxon>Pterygota</taxon>
        <taxon>Neoptera</taxon>
        <taxon>Paraneoptera</taxon>
        <taxon>Thysanoptera</taxon>
        <taxon>Terebrantia</taxon>
        <taxon>Thripoidea</taxon>
        <taxon>Thripidae</taxon>
        <taxon>Thrips</taxon>
    </lineage>
</organism>
<protein>
    <submittedName>
        <fullName evidence="3">Uncharacterized protein LOC117654498 isoform X1</fullName>
    </submittedName>
</protein>